<dbReference type="PANTHER" id="PTHR33112">
    <property type="entry name" value="DOMAIN PROTEIN, PUTATIVE-RELATED"/>
    <property type="match status" value="1"/>
</dbReference>
<name>A0A428UB90_9HYPO</name>
<feature type="domain" description="Heterokaryon incompatibility" evidence="1">
    <location>
        <begin position="129"/>
        <end position="234"/>
    </location>
</feature>
<evidence type="ECO:0000259" key="1">
    <source>
        <dbReference type="Pfam" id="PF06985"/>
    </source>
</evidence>
<dbReference type="InterPro" id="IPR010730">
    <property type="entry name" value="HET"/>
</dbReference>
<gene>
    <name evidence="2" type="ORF">CEP52_002974</name>
</gene>
<dbReference type="Pfam" id="PF06985">
    <property type="entry name" value="HET"/>
    <property type="match status" value="1"/>
</dbReference>
<accession>A0A428UB90</accession>
<reference evidence="2 3" key="1">
    <citation type="submission" date="2017-06" db="EMBL/GenBank/DDBJ databases">
        <title>Comparative genomic analysis of Ambrosia Fusariam Clade fungi.</title>
        <authorList>
            <person name="Stajich J.E."/>
            <person name="Carrillo J."/>
            <person name="Kijimoto T."/>
            <person name="Eskalen A."/>
            <person name="O'Donnell K."/>
            <person name="Kasson M."/>
        </authorList>
    </citation>
    <scope>NUCLEOTIDE SEQUENCE [LARGE SCALE GENOMIC DNA]</scope>
    <source>
        <strain evidence="2 3">NRRL62579</strain>
    </source>
</reference>
<dbReference type="EMBL" id="NKCK01000018">
    <property type="protein sequence ID" value="RSM11478.1"/>
    <property type="molecule type" value="Genomic_DNA"/>
</dbReference>
<comment type="caution">
    <text evidence="2">The sequence shown here is derived from an EMBL/GenBank/DDBJ whole genome shotgun (WGS) entry which is preliminary data.</text>
</comment>
<dbReference type="Proteomes" id="UP000287144">
    <property type="component" value="Unassembled WGS sequence"/>
</dbReference>
<evidence type="ECO:0000313" key="3">
    <source>
        <dbReference type="Proteomes" id="UP000287144"/>
    </source>
</evidence>
<dbReference type="PANTHER" id="PTHR33112:SF16">
    <property type="entry name" value="HETEROKARYON INCOMPATIBILITY DOMAIN-CONTAINING PROTEIN"/>
    <property type="match status" value="1"/>
</dbReference>
<dbReference type="STRING" id="1325735.A0A428UB90"/>
<evidence type="ECO:0000313" key="2">
    <source>
        <dbReference type="EMBL" id="RSM11478.1"/>
    </source>
</evidence>
<dbReference type="AlphaFoldDB" id="A0A428UB90"/>
<proteinExistence type="predicted"/>
<sequence length="241" mass="26880">MEKLGLSGEASDGPHIYFTLLDRLQEADLLVWDPKAGLGGSLGGDSLSERFVFDYLENPGKDTTTGSPQAIKVAREWLHQCRNAPGHSLCQQSYQRGDSNKTLPIRVLNLTEEGCDPYLIDGKAMEGPYCALSYCWGDLGNTNTITTKANISQYRQGIPMDSLPTFIQEAIQTARSLEYQYLWIDALCIIQDDGQDWDREASKMSDVYSNADLTISSLVAKDCHDNMFQPRMLRVAQPVPF</sequence>
<organism evidence="2 3">
    <name type="scientific">Fusarium oligoseptatum</name>
    <dbReference type="NCBI Taxonomy" id="2604345"/>
    <lineage>
        <taxon>Eukaryota</taxon>
        <taxon>Fungi</taxon>
        <taxon>Dikarya</taxon>
        <taxon>Ascomycota</taxon>
        <taxon>Pezizomycotina</taxon>
        <taxon>Sordariomycetes</taxon>
        <taxon>Hypocreomycetidae</taxon>
        <taxon>Hypocreales</taxon>
        <taxon>Nectriaceae</taxon>
        <taxon>Fusarium</taxon>
        <taxon>Fusarium solani species complex</taxon>
    </lineage>
</organism>
<protein>
    <recommendedName>
        <fullName evidence="1">Heterokaryon incompatibility domain-containing protein</fullName>
    </recommendedName>
</protein>
<keyword evidence="3" id="KW-1185">Reference proteome</keyword>